<feature type="domain" description="NAD-dependent epimerase/dehydratase" evidence="6">
    <location>
        <begin position="251"/>
        <end position="287"/>
    </location>
</feature>
<dbReference type="EMBL" id="CP026721">
    <property type="protein sequence ID" value="QAV33769.1"/>
    <property type="molecule type" value="Genomic_DNA"/>
</dbReference>
<comment type="pathway">
    <text evidence="5">Nucleotide-sugar biosynthesis; GDP-L-fucose biosynthesis via de novo pathway; GDP-L-fucose from GDP-alpha-D-mannose: step 2/2.</text>
</comment>
<feature type="binding site" evidence="5">
    <location>
        <begin position="7"/>
        <end position="13"/>
    </location>
    <ligand>
        <name>NADP(+)</name>
        <dbReference type="ChEBI" id="CHEBI:58349"/>
    </ligand>
</feature>
<accession>A0ABX5QTP9</accession>
<dbReference type="Gene3D" id="3.90.25.10">
    <property type="entry name" value="UDP-galactose 4-epimerase, domain 1"/>
    <property type="match status" value="2"/>
</dbReference>
<sequence length="378" mass="42340">MRILVCGGTGLVGSSILAMLVKKGYTDLHATYMSRSPRNFRNVTWHKVDLRNQAETEELFANIKPDHVYLAAAKVGGMLANTTYKAEFIYDNLAIALNVINSARKFQAERLISIGSATVYPEFAPQPIKEEYLLTGLLDPTKEPYAVAKISAAKLVRYYNEQYKTNYMSVMPTNLYGPNDNFNLETSHVLPALIRKFHLASLLEKNDIEGIKKDFRATPIGFGLDAQVDYESEESLLNALAKIGITKTNGQVIVTVWGTGEAYREFLYSEDLADACVYLMEKVDAEEIRRLSPDYFVNVGTGVDIKLKDLVEMVKQVTGFSGTVVYDAAKPEGTPRRLLDVSKINALGWKAKTDLEAGIKIVYEAYKHRLREKIAKRI</sequence>
<evidence type="ECO:0000256" key="4">
    <source>
        <dbReference type="ARBA" id="ARBA00023235"/>
    </source>
</evidence>
<dbReference type="CDD" id="cd05239">
    <property type="entry name" value="GDP_FS_SDR_e"/>
    <property type="match status" value="1"/>
</dbReference>
<keyword evidence="3 5" id="KW-0560">Oxidoreductase</keyword>
<evidence type="ECO:0000256" key="3">
    <source>
        <dbReference type="ARBA" id="ARBA00023002"/>
    </source>
</evidence>
<feature type="binding site" evidence="5">
    <location>
        <position position="188"/>
    </location>
    <ligand>
        <name>NADP(+)</name>
        <dbReference type="ChEBI" id="CHEBI:58349"/>
    </ligand>
</feature>
<comment type="function">
    <text evidence="5">Catalyzes the two-step NADP-dependent conversion of GDP-4-dehydro-6-deoxy-D-mannose to GDP-fucose, involving an epimerase and a reductase reaction.</text>
</comment>
<evidence type="ECO:0000313" key="7">
    <source>
        <dbReference type="EMBL" id="QAV33769.1"/>
    </source>
</evidence>
<proteinExistence type="inferred from homology"/>
<feature type="binding site" evidence="5">
    <location>
        <position position="257"/>
    </location>
    <ligand>
        <name>substrate</name>
    </ligand>
</feature>
<evidence type="ECO:0000313" key="8">
    <source>
        <dbReference type="Proteomes" id="UP000288947"/>
    </source>
</evidence>
<evidence type="ECO:0000256" key="5">
    <source>
        <dbReference type="HAMAP-Rule" id="MF_00956"/>
    </source>
</evidence>
<feature type="binding site" evidence="5">
    <location>
        <position position="332"/>
    </location>
    <ligand>
        <name>substrate</name>
    </ligand>
</feature>
<feature type="binding site" evidence="5">
    <location>
        <begin position="172"/>
        <end position="175"/>
    </location>
    <ligand>
        <name>NADP(+)</name>
        <dbReference type="ChEBI" id="CHEBI:58349"/>
    </ligand>
</feature>
<dbReference type="InterPro" id="IPR036291">
    <property type="entry name" value="NAD(P)-bd_dom_sf"/>
</dbReference>
<dbReference type="Proteomes" id="UP000288947">
    <property type="component" value="Chromosome"/>
</dbReference>
<dbReference type="EC" id="1.1.1.271" evidence="5"/>
<dbReference type="Gene3D" id="3.40.50.720">
    <property type="entry name" value="NAD(P)-binding Rossmann-like Domain"/>
    <property type="match status" value="2"/>
</dbReference>
<feature type="domain" description="NAD-dependent epimerase/dehydratase" evidence="6">
    <location>
        <begin position="3"/>
        <end position="200"/>
    </location>
</feature>
<dbReference type="InterPro" id="IPR001509">
    <property type="entry name" value="Epimerase_deHydtase"/>
</dbReference>
<comment type="catalytic activity">
    <reaction evidence="5">
        <text>GDP-beta-L-fucose + NADP(+) = GDP-4-dehydro-alpha-D-rhamnose + NADPH + H(+)</text>
        <dbReference type="Rhea" id="RHEA:18885"/>
        <dbReference type="ChEBI" id="CHEBI:15378"/>
        <dbReference type="ChEBI" id="CHEBI:57273"/>
        <dbReference type="ChEBI" id="CHEBI:57783"/>
        <dbReference type="ChEBI" id="CHEBI:57964"/>
        <dbReference type="ChEBI" id="CHEBI:58349"/>
        <dbReference type="EC" id="1.1.1.271"/>
    </reaction>
</comment>
<feature type="binding site" evidence="5">
    <location>
        <position position="264"/>
    </location>
    <ligand>
        <name>substrate</name>
    </ligand>
</feature>
<dbReference type="Pfam" id="PF01370">
    <property type="entry name" value="Epimerase"/>
    <property type="match status" value="2"/>
</dbReference>
<dbReference type="InterPro" id="IPR028614">
    <property type="entry name" value="GDP_fucose/colitose_synth"/>
</dbReference>
<evidence type="ECO:0000256" key="2">
    <source>
        <dbReference type="ARBA" id="ARBA00022857"/>
    </source>
</evidence>
<evidence type="ECO:0000256" key="1">
    <source>
        <dbReference type="ARBA" id="ARBA00005959"/>
    </source>
</evidence>
<dbReference type="HAMAP" id="MF_00956">
    <property type="entry name" value="GDP_fucose_synth"/>
    <property type="match status" value="1"/>
</dbReference>
<organism evidence="7 8">
    <name type="scientific">Fervidobacterium changbaicum</name>
    <dbReference type="NCBI Taxonomy" id="310769"/>
    <lineage>
        <taxon>Bacteria</taxon>
        <taxon>Thermotogati</taxon>
        <taxon>Thermotogota</taxon>
        <taxon>Thermotogae</taxon>
        <taxon>Thermotogales</taxon>
        <taxon>Fervidobacteriaceae</taxon>
        <taxon>Fervidobacterium</taxon>
    </lineage>
</organism>
<name>A0ABX5QTP9_9BACT</name>
<keyword evidence="4 5" id="KW-0413">Isomerase</keyword>
<reference evidence="7 8" key="1">
    <citation type="submission" date="2018-01" db="EMBL/GenBank/DDBJ databases">
        <title>The whole genome sequencing and assembly of Fervidobacterium changbaicum CBS-1 strain.</title>
        <authorList>
            <person name="Kim J.-Y."/>
            <person name="Park M.-K."/>
            <person name="Yi H."/>
            <person name="Bahn Y.-S."/>
            <person name="Kim J.F."/>
            <person name="Lee D.-W."/>
        </authorList>
    </citation>
    <scope>NUCLEOTIDE SEQUENCE [LARGE SCALE GENOMIC DNA]</scope>
    <source>
        <strain evidence="7 8">CBS-1</strain>
    </source>
</reference>
<comment type="similarity">
    <text evidence="1 5">Belongs to the NAD(P)-dependent epimerase/dehydratase family. Fucose synthase subfamily.</text>
</comment>
<feature type="binding site" evidence="5">
    <location>
        <position position="196"/>
    </location>
    <ligand>
        <name>substrate</name>
    </ligand>
</feature>
<feature type="binding site" evidence="5">
    <location>
        <position position="149"/>
    </location>
    <ligand>
        <name>NADP(+)</name>
        <dbReference type="ChEBI" id="CHEBI:58349"/>
    </ligand>
</feature>
<keyword evidence="8" id="KW-1185">Reference proteome</keyword>
<keyword evidence="5" id="KW-0511">Multifunctional enzyme</keyword>
<protein>
    <recommendedName>
        <fullName evidence="5">GDP-L-fucose synthase</fullName>
        <ecNumber evidence="5">1.1.1.271</ecNumber>
    </recommendedName>
    <alternativeName>
        <fullName evidence="5">GDP-4-keto-6-deoxy-D-mannose-3,5-epimerase-4-reductase</fullName>
    </alternativeName>
</protein>
<evidence type="ECO:0000259" key="6">
    <source>
        <dbReference type="Pfam" id="PF01370"/>
    </source>
</evidence>
<feature type="active site" description="Proton donor/acceptor" evidence="5">
    <location>
        <position position="145"/>
    </location>
</feature>
<dbReference type="RefSeq" id="WP_090222474.1">
    <property type="nucleotide sequence ID" value="NZ_CP026721.1"/>
</dbReference>
<feature type="site" description="Important for catalytic activity" evidence="5">
    <location>
        <position position="116"/>
    </location>
</feature>
<dbReference type="PANTHER" id="PTHR43238">
    <property type="entry name" value="GDP-L-FUCOSE SYNTHASE"/>
    <property type="match status" value="1"/>
</dbReference>
<dbReference type="PANTHER" id="PTHR43238:SF1">
    <property type="entry name" value="GDP-L-FUCOSE SYNTHASE"/>
    <property type="match status" value="1"/>
</dbReference>
<dbReference type="SUPFAM" id="SSF51735">
    <property type="entry name" value="NAD(P)-binding Rossmann-fold domains"/>
    <property type="match status" value="1"/>
</dbReference>
<comment type="caution">
    <text evidence="5">Lacks conserved residue(s) required for the propagation of feature annotation.</text>
</comment>
<gene>
    <name evidence="5" type="primary">fcl</name>
    <name evidence="7" type="ORF">CBS1_08605</name>
</gene>
<keyword evidence="2 5" id="KW-0521">NADP</keyword>